<dbReference type="OrthoDB" id="9802848at2"/>
<keyword evidence="2" id="KW-0378">Hydrolase</keyword>
<dbReference type="InterPro" id="IPR001650">
    <property type="entry name" value="Helicase_C-like"/>
</dbReference>
<dbReference type="EMBL" id="SMAN01000010">
    <property type="protein sequence ID" value="TCT21769.1"/>
    <property type="molecule type" value="Genomic_DNA"/>
</dbReference>
<dbReference type="GO" id="GO:0016787">
    <property type="term" value="F:hydrolase activity"/>
    <property type="evidence" value="ECO:0007669"/>
    <property type="project" value="InterPro"/>
</dbReference>
<keyword evidence="2" id="KW-0547">Nucleotide-binding</keyword>
<dbReference type="InterPro" id="IPR050742">
    <property type="entry name" value="Helicase_Restrict-Modif_Enz"/>
</dbReference>
<dbReference type="PANTHER" id="PTHR47396">
    <property type="entry name" value="TYPE I RESTRICTION ENZYME ECOKI R PROTEIN"/>
    <property type="match status" value="1"/>
</dbReference>
<dbReference type="InterPro" id="IPR006935">
    <property type="entry name" value="Helicase/UvrB_N"/>
</dbReference>
<name>A0A4R3N4U0_9BACI</name>
<dbReference type="SMART" id="SM00490">
    <property type="entry name" value="HELICc"/>
    <property type="match status" value="1"/>
</dbReference>
<dbReference type="Proteomes" id="UP000294650">
    <property type="component" value="Unassembled WGS sequence"/>
</dbReference>
<dbReference type="PROSITE" id="PS51194">
    <property type="entry name" value="HELICASE_CTER"/>
    <property type="match status" value="1"/>
</dbReference>
<reference evidence="2 3" key="1">
    <citation type="submission" date="2019-03" db="EMBL/GenBank/DDBJ databases">
        <title>Genomic Encyclopedia of Type Strains, Phase IV (KMG-IV): sequencing the most valuable type-strain genomes for metagenomic binning, comparative biology and taxonomic classification.</title>
        <authorList>
            <person name="Goeker M."/>
        </authorList>
    </citation>
    <scope>NUCLEOTIDE SEQUENCE [LARGE SCALE GENOMIC DNA]</scope>
    <source>
        <strain evidence="2 3">DSM 25894</strain>
    </source>
</reference>
<dbReference type="GO" id="GO:0005524">
    <property type="term" value="F:ATP binding"/>
    <property type="evidence" value="ECO:0007669"/>
    <property type="project" value="InterPro"/>
</dbReference>
<dbReference type="InterPro" id="IPR014001">
    <property type="entry name" value="Helicase_ATP-bd"/>
</dbReference>
<evidence type="ECO:0000259" key="1">
    <source>
        <dbReference type="PROSITE" id="PS51194"/>
    </source>
</evidence>
<dbReference type="Pfam" id="PF04851">
    <property type="entry name" value="ResIII"/>
    <property type="match status" value="1"/>
</dbReference>
<evidence type="ECO:0000313" key="2">
    <source>
        <dbReference type="EMBL" id="TCT21769.1"/>
    </source>
</evidence>
<dbReference type="Gene3D" id="3.40.50.300">
    <property type="entry name" value="P-loop containing nucleotide triphosphate hydrolases"/>
    <property type="match status" value="2"/>
</dbReference>
<dbReference type="GO" id="GO:0005829">
    <property type="term" value="C:cytosol"/>
    <property type="evidence" value="ECO:0007669"/>
    <property type="project" value="TreeGrafter"/>
</dbReference>
<dbReference type="GO" id="GO:0004386">
    <property type="term" value="F:helicase activity"/>
    <property type="evidence" value="ECO:0007669"/>
    <property type="project" value="UniProtKB-KW"/>
</dbReference>
<dbReference type="Pfam" id="PF00271">
    <property type="entry name" value="Helicase_C"/>
    <property type="match status" value="1"/>
</dbReference>
<dbReference type="PANTHER" id="PTHR47396:SF1">
    <property type="entry name" value="ATP-DEPENDENT HELICASE IRC3-RELATED"/>
    <property type="match status" value="1"/>
</dbReference>
<dbReference type="SMART" id="SM00487">
    <property type="entry name" value="DEXDc"/>
    <property type="match status" value="1"/>
</dbReference>
<dbReference type="SUPFAM" id="SSF52540">
    <property type="entry name" value="P-loop containing nucleoside triphosphate hydrolases"/>
    <property type="match status" value="1"/>
</dbReference>
<sequence length="577" mass="66449">MKEYPSEQDIEKALDLLIHVYGVPDKHIHALLGKDQLKKLNQLLADLGKDILHRRELMRLYIMRKGAELFAGHSRAIRELRIYLLKQLDDKKVEELYKKHPNPKKKITSVSYMYRELATKRWFSGGVWPRDFVKALGLPIIFAGISAPQTEKKEVFEDIKPRKRVPKLAPYQEKMKEEMLEVLRLEGNHTRCMLSLPTGGGKTRIAVESFIEWMQPRFHEGKYMIWIAQSEELCEQAITCIADMWMDKEFPETLRIYRYFGGNDIKPDALNGGAVVASIHQIHSRLKKEDAFIKEVLKNCGAMIIDEAHHAAANMYQNLFQKAKKWTESELFAVCGLTATPGRSDHSIHTLVDQFEAYLIKPEIHDDPEYAENPLKYFRDQGYLAVPKHYVYENNRPIKIDEDDIRDKEGEFTPEFLRVLAEDQERNKIIVEQLQNIPAGSPTLVYACTVEHAEFLASVMNSLGRTAVSISAKTPKSVRRMHIEAFKNGEIEFLFNFGVLTTGFDAPKTEYIVICRPTTSEVLYEQIVGRGLRGPKFGGTEECVIIDFADNILNLGPPLAYTRFDHLWGNYEERERV</sequence>
<dbReference type="GO" id="GO:0003677">
    <property type="term" value="F:DNA binding"/>
    <property type="evidence" value="ECO:0007669"/>
    <property type="project" value="InterPro"/>
</dbReference>
<proteinExistence type="predicted"/>
<feature type="domain" description="Helicase C-terminal" evidence="1">
    <location>
        <begin position="429"/>
        <end position="575"/>
    </location>
</feature>
<keyword evidence="3" id="KW-1185">Reference proteome</keyword>
<comment type="caution">
    <text evidence="2">The sequence shown here is derived from an EMBL/GenBank/DDBJ whole genome shotgun (WGS) entry which is preliminary data.</text>
</comment>
<gene>
    <name evidence="2" type="ORF">EDD68_11073</name>
</gene>
<evidence type="ECO:0000313" key="3">
    <source>
        <dbReference type="Proteomes" id="UP000294650"/>
    </source>
</evidence>
<protein>
    <submittedName>
        <fullName evidence="2">Superfamily II DNA or RNA helicase</fullName>
    </submittedName>
</protein>
<dbReference type="InterPro" id="IPR027417">
    <property type="entry name" value="P-loop_NTPase"/>
</dbReference>
<organism evidence="2 3">
    <name type="scientific">Melghiribacillus thermohalophilus</name>
    <dbReference type="NCBI Taxonomy" id="1324956"/>
    <lineage>
        <taxon>Bacteria</taxon>
        <taxon>Bacillati</taxon>
        <taxon>Bacillota</taxon>
        <taxon>Bacilli</taxon>
        <taxon>Bacillales</taxon>
        <taxon>Bacillaceae</taxon>
        <taxon>Melghiribacillus</taxon>
    </lineage>
</organism>
<accession>A0A4R3N4U0</accession>
<dbReference type="AlphaFoldDB" id="A0A4R3N4U0"/>
<keyword evidence="2" id="KW-0067">ATP-binding</keyword>
<dbReference type="RefSeq" id="WP_132371833.1">
    <property type="nucleotide sequence ID" value="NZ_SMAN01000010.1"/>
</dbReference>
<keyword evidence="2" id="KW-0347">Helicase</keyword>